<dbReference type="SUPFAM" id="SSF54211">
    <property type="entry name" value="Ribosomal protein S5 domain 2-like"/>
    <property type="match status" value="1"/>
</dbReference>
<dbReference type="Pfam" id="PF14492">
    <property type="entry name" value="EFG_III"/>
    <property type="match status" value="1"/>
</dbReference>
<dbReference type="InterPro" id="IPR009000">
    <property type="entry name" value="Transl_B-barrel_sf"/>
</dbReference>
<dbReference type="PROSITE" id="PS51722">
    <property type="entry name" value="G_TR_2"/>
    <property type="match status" value="1"/>
</dbReference>
<protein>
    <recommendedName>
        <fullName evidence="1">Elongation factor G</fullName>
    </recommendedName>
</protein>
<dbReference type="Gene3D" id="2.40.30.10">
    <property type="entry name" value="Translation factors"/>
    <property type="match status" value="1"/>
</dbReference>
<accession>A0A9D9N2K3</accession>
<evidence type="ECO:0000313" key="9">
    <source>
        <dbReference type="Proteomes" id="UP000823638"/>
    </source>
</evidence>
<dbReference type="Gene3D" id="3.30.230.10">
    <property type="match status" value="1"/>
</dbReference>
<gene>
    <name evidence="8" type="ORF">IAA81_07425</name>
</gene>
<dbReference type="InterPro" id="IPR027417">
    <property type="entry name" value="P-loop_NTPase"/>
</dbReference>
<dbReference type="InterPro" id="IPR053905">
    <property type="entry name" value="EF-G-like_DII"/>
</dbReference>
<evidence type="ECO:0000256" key="1">
    <source>
        <dbReference type="ARBA" id="ARBA00017872"/>
    </source>
</evidence>
<keyword evidence="5" id="KW-0342">GTP-binding</keyword>
<dbReference type="InterPro" id="IPR000640">
    <property type="entry name" value="EFG_V-like"/>
</dbReference>
<dbReference type="SMART" id="SM00889">
    <property type="entry name" value="EFG_IV"/>
    <property type="match status" value="1"/>
</dbReference>
<evidence type="ECO:0000259" key="7">
    <source>
        <dbReference type="PROSITE" id="PS51722"/>
    </source>
</evidence>
<dbReference type="SUPFAM" id="SSF54980">
    <property type="entry name" value="EF-G C-terminal domain-like"/>
    <property type="match status" value="2"/>
</dbReference>
<comment type="function">
    <text evidence="6">Catalyzes the GTP-dependent ribosomal translocation step during translation elongation. During this step, the ribosome changes from the pre-translocational (PRE) to the post-translocational (POST) state as the newly formed A-site-bound peptidyl-tRNA and P-site-bound deacylated tRNA move to the P and E sites, respectively. Catalyzes the coordinated movement of the two tRNA molecules, the mRNA and conformational changes in the ribosome.</text>
</comment>
<dbReference type="NCBIfam" id="TIGR00231">
    <property type="entry name" value="small_GTP"/>
    <property type="match status" value="1"/>
</dbReference>
<dbReference type="GO" id="GO:0032790">
    <property type="term" value="P:ribosome disassembly"/>
    <property type="evidence" value="ECO:0007669"/>
    <property type="project" value="TreeGrafter"/>
</dbReference>
<dbReference type="GO" id="GO:0005525">
    <property type="term" value="F:GTP binding"/>
    <property type="evidence" value="ECO:0007669"/>
    <property type="project" value="UniProtKB-KW"/>
</dbReference>
<dbReference type="InterPro" id="IPR000795">
    <property type="entry name" value="T_Tr_GTP-bd_dom"/>
</dbReference>
<evidence type="ECO:0000256" key="4">
    <source>
        <dbReference type="ARBA" id="ARBA00022917"/>
    </source>
</evidence>
<proteinExistence type="predicted"/>
<reference evidence="8" key="2">
    <citation type="journal article" date="2021" name="PeerJ">
        <title>Extensive microbial diversity within the chicken gut microbiome revealed by metagenomics and culture.</title>
        <authorList>
            <person name="Gilroy R."/>
            <person name="Ravi A."/>
            <person name="Getino M."/>
            <person name="Pursley I."/>
            <person name="Horton D.L."/>
            <person name="Alikhan N.F."/>
            <person name="Baker D."/>
            <person name="Gharbi K."/>
            <person name="Hall N."/>
            <person name="Watson M."/>
            <person name="Adriaenssens E.M."/>
            <person name="Foster-Nyarko E."/>
            <person name="Jarju S."/>
            <person name="Secka A."/>
            <person name="Antonio M."/>
            <person name="Oren A."/>
            <person name="Chaudhuri R.R."/>
            <person name="La Ragione R."/>
            <person name="Hildebrand F."/>
            <person name="Pallen M.J."/>
        </authorList>
    </citation>
    <scope>NUCLEOTIDE SEQUENCE</scope>
    <source>
        <strain evidence="8">10532</strain>
    </source>
</reference>
<keyword evidence="4" id="KW-0648">Protein biosynthesis</keyword>
<comment type="caution">
    <text evidence="8">The sequence shown here is derived from an EMBL/GenBank/DDBJ whole genome shotgun (WGS) entry which is preliminary data.</text>
</comment>
<dbReference type="Pfam" id="PF03764">
    <property type="entry name" value="EFG_IV"/>
    <property type="match status" value="1"/>
</dbReference>
<evidence type="ECO:0000256" key="2">
    <source>
        <dbReference type="ARBA" id="ARBA00022741"/>
    </source>
</evidence>
<dbReference type="FunFam" id="3.30.70.240:FF:000001">
    <property type="entry name" value="Elongation factor G"/>
    <property type="match status" value="1"/>
</dbReference>
<keyword evidence="3 8" id="KW-0251">Elongation factor</keyword>
<dbReference type="Pfam" id="PF22042">
    <property type="entry name" value="EF-G_D2"/>
    <property type="match status" value="1"/>
</dbReference>
<dbReference type="Pfam" id="PF00009">
    <property type="entry name" value="GTP_EFTU"/>
    <property type="match status" value="1"/>
</dbReference>
<keyword evidence="2" id="KW-0547">Nucleotide-binding</keyword>
<dbReference type="InterPro" id="IPR014721">
    <property type="entry name" value="Ribsml_uS5_D2-typ_fold_subgr"/>
</dbReference>
<dbReference type="InterPro" id="IPR041095">
    <property type="entry name" value="EFG_II"/>
</dbReference>
<dbReference type="GO" id="GO:0003746">
    <property type="term" value="F:translation elongation factor activity"/>
    <property type="evidence" value="ECO:0007669"/>
    <property type="project" value="UniProtKB-KW"/>
</dbReference>
<dbReference type="Gene3D" id="3.40.50.300">
    <property type="entry name" value="P-loop containing nucleotide triphosphate hydrolases"/>
    <property type="match status" value="1"/>
</dbReference>
<dbReference type="SMART" id="SM00838">
    <property type="entry name" value="EFG_C"/>
    <property type="match status" value="1"/>
</dbReference>
<dbReference type="Proteomes" id="UP000823638">
    <property type="component" value="Unassembled WGS sequence"/>
</dbReference>
<feature type="domain" description="Tr-type G" evidence="7">
    <location>
        <begin position="6"/>
        <end position="279"/>
    </location>
</feature>
<dbReference type="NCBIfam" id="NF009379">
    <property type="entry name" value="PRK12740.1-3"/>
    <property type="match status" value="1"/>
</dbReference>
<organism evidence="8 9">
    <name type="scientific">Candidatus Gallitreponema excrementavium</name>
    <dbReference type="NCBI Taxonomy" id="2840840"/>
    <lineage>
        <taxon>Bacteria</taxon>
        <taxon>Pseudomonadati</taxon>
        <taxon>Spirochaetota</taxon>
        <taxon>Spirochaetia</taxon>
        <taxon>Spirochaetales</taxon>
        <taxon>Candidatus Gallitreponema</taxon>
    </lineage>
</organism>
<dbReference type="AlphaFoldDB" id="A0A9D9N2K3"/>
<evidence type="ECO:0000256" key="3">
    <source>
        <dbReference type="ARBA" id="ARBA00022768"/>
    </source>
</evidence>
<dbReference type="GO" id="GO:0003924">
    <property type="term" value="F:GTPase activity"/>
    <property type="evidence" value="ECO:0007669"/>
    <property type="project" value="InterPro"/>
</dbReference>
<dbReference type="CDD" id="cd01434">
    <property type="entry name" value="EFG_mtEFG1_IV"/>
    <property type="match status" value="1"/>
</dbReference>
<evidence type="ECO:0000313" key="8">
    <source>
        <dbReference type="EMBL" id="MBO8458042.1"/>
    </source>
</evidence>
<sequence length="696" mass="76758">MVFSTLNIRNVAIAGHGQTGKSSLFENLLFVSGKEKEFIEPCTEKSTTGYTPEEVSRKISIYNSLANFVYKDRLVNIWDTPGSSDFVGEVITAFRSSGVSVLVVDGRFGVQIETIKLWRNLNSRNKPRMIFVNKMDDERADYNKVLKDLKDKFEVEFFPVTIPVSQGKSYKGVVDVFNGKAYGVTGTGKKEEEMEVPGDMAEEITRVKNLLAETAAEGDDDLFVKFLDEGELTKDEIIKGLTECMENNKAVPVFCGSCAKSSGILSLMDFIVDFSPSPLSHYDLTVSESGEESTVKFDENAPFSGLVIKTVFDQFSGKTSYVKIITGKIKADTEVYNIQENKKERIGKIYRCTGSRMEEIQEACAGDIVLCVKLASAKTNDTLAANQGSMVYKKLKHPYPVYSLAVKAKDKKQEDKLGELLLKKTEEDMTLRFSYNSETKQNVISGMGDLQLGIVLDKIKASLKIEIETSVPDIAYRETIQRKAQAEYTHKKQSGGHGQYGKVVLSIQPLERGMEYSFTNAVFGGAISKGYIPGVEKGVKEAMEHGVLAAYPVVDVGVTVLDGKEHPVDSSEMAFKIAARNAFREAMKKAGPILLEPVMNLTVFVESKYLGDIMSDLSGKRGKILGQDTLGSGIDEIRAQVPQSELMKYAVDLRSITSGTGSFEVSFDHYDPISGKIAEKIIEKAAANIALENEDE</sequence>
<dbReference type="InterPro" id="IPR005225">
    <property type="entry name" value="Small_GTP-bd"/>
</dbReference>
<dbReference type="PANTHER" id="PTHR43261">
    <property type="entry name" value="TRANSLATION ELONGATION FACTOR G-RELATED"/>
    <property type="match status" value="1"/>
</dbReference>
<name>A0A9D9N2K3_9SPIR</name>
<dbReference type="SUPFAM" id="SSF52540">
    <property type="entry name" value="P-loop containing nucleoside triphosphate hydrolases"/>
    <property type="match status" value="1"/>
</dbReference>
<dbReference type="Pfam" id="PF00679">
    <property type="entry name" value="EFG_C"/>
    <property type="match status" value="1"/>
</dbReference>
<dbReference type="NCBIfam" id="NF009381">
    <property type="entry name" value="PRK12740.1-5"/>
    <property type="match status" value="1"/>
</dbReference>
<dbReference type="InterPro" id="IPR035647">
    <property type="entry name" value="EFG_III/V"/>
</dbReference>
<dbReference type="Gene3D" id="3.30.70.870">
    <property type="entry name" value="Elongation Factor G (Translational Gtpase), domain 3"/>
    <property type="match status" value="1"/>
</dbReference>
<dbReference type="InterPro" id="IPR005517">
    <property type="entry name" value="Transl_elong_EFG/EF2_IV"/>
</dbReference>
<dbReference type="EMBL" id="JADIMM010000085">
    <property type="protein sequence ID" value="MBO8458042.1"/>
    <property type="molecule type" value="Genomic_DNA"/>
</dbReference>
<dbReference type="InterPro" id="IPR020568">
    <property type="entry name" value="Ribosomal_Su5_D2-typ_SF"/>
</dbReference>
<dbReference type="PANTHER" id="PTHR43261:SF6">
    <property type="entry name" value="ELONGATION FACTOR G-LIKE PROTEIN"/>
    <property type="match status" value="1"/>
</dbReference>
<dbReference type="InterPro" id="IPR047872">
    <property type="entry name" value="EFG_IV"/>
</dbReference>
<dbReference type="InterPro" id="IPR035649">
    <property type="entry name" value="EFG_V"/>
</dbReference>
<dbReference type="SUPFAM" id="SSF50447">
    <property type="entry name" value="Translation proteins"/>
    <property type="match status" value="1"/>
</dbReference>
<dbReference type="Gene3D" id="3.30.70.240">
    <property type="match status" value="1"/>
</dbReference>
<dbReference type="FunFam" id="3.30.230.10:FF:000003">
    <property type="entry name" value="Elongation factor G"/>
    <property type="match status" value="1"/>
</dbReference>
<reference evidence="8" key="1">
    <citation type="submission" date="2020-10" db="EMBL/GenBank/DDBJ databases">
        <authorList>
            <person name="Gilroy R."/>
        </authorList>
    </citation>
    <scope>NUCLEOTIDE SEQUENCE</scope>
    <source>
        <strain evidence="8">10532</strain>
    </source>
</reference>
<evidence type="ECO:0000256" key="5">
    <source>
        <dbReference type="ARBA" id="ARBA00023134"/>
    </source>
</evidence>
<evidence type="ECO:0000256" key="6">
    <source>
        <dbReference type="ARBA" id="ARBA00024731"/>
    </source>
</evidence>
<dbReference type="CDD" id="cd03713">
    <property type="entry name" value="EFG_mtEFG_C"/>
    <property type="match status" value="1"/>
</dbReference>